<dbReference type="KEGG" id="crq:GCK72_011051"/>
<dbReference type="Proteomes" id="UP000483820">
    <property type="component" value="Chromosome III"/>
</dbReference>
<proteinExistence type="predicted"/>
<dbReference type="AlphaFoldDB" id="A0A6A5H4Z6"/>
<feature type="chain" id="PRO_5025376357" evidence="1">
    <location>
        <begin position="17"/>
        <end position="238"/>
    </location>
</feature>
<dbReference type="RefSeq" id="XP_053587760.1">
    <property type="nucleotide sequence ID" value="XM_053728183.1"/>
</dbReference>
<dbReference type="CTD" id="9800182"/>
<evidence type="ECO:0000313" key="2">
    <source>
        <dbReference type="EMBL" id="KAF1762788.1"/>
    </source>
</evidence>
<gene>
    <name evidence="2" type="ORF">GCK72_011051</name>
</gene>
<feature type="signal peptide" evidence="1">
    <location>
        <begin position="1"/>
        <end position="16"/>
    </location>
</feature>
<keyword evidence="1" id="KW-0732">Signal</keyword>
<name>A0A6A5H4Z6_CAERE</name>
<organism evidence="2 3">
    <name type="scientific">Caenorhabditis remanei</name>
    <name type="common">Caenorhabditis vulgaris</name>
    <dbReference type="NCBI Taxonomy" id="31234"/>
    <lineage>
        <taxon>Eukaryota</taxon>
        <taxon>Metazoa</taxon>
        <taxon>Ecdysozoa</taxon>
        <taxon>Nematoda</taxon>
        <taxon>Chromadorea</taxon>
        <taxon>Rhabditida</taxon>
        <taxon>Rhabditina</taxon>
        <taxon>Rhabditomorpha</taxon>
        <taxon>Rhabditoidea</taxon>
        <taxon>Rhabditidae</taxon>
        <taxon>Peloderinae</taxon>
        <taxon>Caenorhabditis</taxon>
    </lineage>
</organism>
<comment type="caution">
    <text evidence="2">The sequence shown here is derived from an EMBL/GenBank/DDBJ whole genome shotgun (WGS) entry which is preliminary data.</text>
</comment>
<reference evidence="2 3" key="1">
    <citation type="submission" date="2019-12" db="EMBL/GenBank/DDBJ databases">
        <title>Chromosome-level assembly of the Caenorhabditis remanei genome.</title>
        <authorList>
            <person name="Teterina A.A."/>
            <person name="Willis J.H."/>
            <person name="Phillips P.C."/>
        </authorList>
    </citation>
    <scope>NUCLEOTIDE SEQUENCE [LARGE SCALE GENOMIC DNA]</scope>
    <source>
        <strain evidence="2 3">PX506</strain>
        <tissue evidence="2">Whole organism</tissue>
    </source>
</reference>
<dbReference type="GeneID" id="9800182"/>
<evidence type="ECO:0000313" key="3">
    <source>
        <dbReference type="Proteomes" id="UP000483820"/>
    </source>
</evidence>
<sequence>MIRLILFFIFPSIIHCCLVVKSVEPPKCECPYLALDKYNIQSHKAGQNWYESNPTDVLLLPPKIQVDDCSITVQCSEEDYSLRIFGGKRNYDGGSKFRCEKDDKGRPIWEVARDGEDKVRFKSYYLYATCINRDLGGVKPPSGTGVCYCDHAFLDPDSQNGDKLMNFDTRIEEHSERCEWYLYCRYPTNIARTVINGKIVKSKSFNATCNADTKLWSITNNGEVFENQPVFYHDCVEL</sequence>
<evidence type="ECO:0000256" key="1">
    <source>
        <dbReference type="SAM" id="SignalP"/>
    </source>
</evidence>
<protein>
    <submittedName>
        <fullName evidence="2">Uncharacterized protein</fullName>
    </submittedName>
</protein>
<dbReference type="EMBL" id="WUAV01000003">
    <property type="protein sequence ID" value="KAF1762788.1"/>
    <property type="molecule type" value="Genomic_DNA"/>
</dbReference>
<accession>A0A6A5H4Z6</accession>